<reference evidence="2" key="1">
    <citation type="journal article" date="2014" name="Front. Microbiol.">
        <title>High frequency of phylogenetically diverse reductive dehalogenase-homologous genes in deep subseafloor sedimentary metagenomes.</title>
        <authorList>
            <person name="Kawai M."/>
            <person name="Futagami T."/>
            <person name="Toyoda A."/>
            <person name="Takaki Y."/>
            <person name="Nishi S."/>
            <person name="Hori S."/>
            <person name="Arai W."/>
            <person name="Tsubouchi T."/>
            <person name="Morono Y."/>
            <person name="Uchiyama I."/>
            <person name="Ito T."/>
            <person name="Fujiyama A."/>
            <person name="Inagaki F."/>
            <person name="Takami H."/>
        </authorList>
    </citation>
    <scope>NUCLEOTIDE SEQUENCE</scope>
    <source>
        <strain evidence="2">Expedition CK06-06</strain>
    </source>
</reference>
<sequence length="138" mass="15356">ETGTILTNTGTELDALVTQVLENNKTATQELEALTQKTVNDTINHAKSQHTDANNQIETQKEAQLEGIVTWTSEFADKVQTITTSNREHLNKMLDDTEIALKEEIDSIQKQIGQETETAVTTDGTLVNKFELCLRLVL</sequence>
<feature type="coiled-coil region" evidence="1">
    <location>
        <begin position="17"/>
        <end position="63"/>
    </location>
</feature>
<feature type="non-terminal residue" evidence="2">
    <location>
        <position position="1"/>
    </location>
</feature>
<protein>
    <submittedName>
        <fullName evidence="2">Uncharacterized protein</fullName>
    </submittedName>
</protein>
<keyword evidence="1" id="KW-0175">Coiled coil</keyword>
<comment type="caution">
    <text evidence="2">The sequence shown here is derived from an EMBL/GenBank/DDBJ whole genome shotgun (WGS) entry which is preliminary data.</text>
</comment>
<organism evidence="2">
    <name type="scientific">marine sediment metagenome</name>
    <dbReference type="NCBI Taxonomy" id="412755"/>
    <lineage>
        <taxon>unclassified sequences</taxon>
        <taxon>metagenomes</taxon>
        <taxon>ecological metagenomes</taxon>
    </lineage>
</organism>
<evidence type="ECO:0000256" key="1">
    <source>
        <dbReference type="SAM" id="Coils"/>
    </source>
</evidence>
<proteinExistence type="predicted"/>
<name>X1BSR2_9ZZZZ</name>
<dbReference type="EMBL" id="BART01017133">
    <property type="protein sequence ID" value="GAG75186.1"/>
    <property type="molecule type" value="Genomic_DNA"/>
</dbReference>
<accession>X1BSR2</accession>
<evidence type="ECO:0000313" key="2">
    <source>
        <dbReference type="EMBL" id="GAG75186.1"/>
    </source>
</evidence>
<gene>
    <name evidence="2" type="ORF">S01H4_32709</name>
</gene>
<dbReference type="AlphaFoldDB" id="X1BSR2"/>